<dbReference type="PROSITE" id="PS00455">
    <property type="entry name" value="AMP_BINDING"/>
    <property type="match status" value="1"/>
</dbReference>
<dbReference type="GO" id="GO:0004467">
    <property type="term" value="F:long-chain fatty acid-CoA ligase activity"/>
    <property type="evidence" value="ECO:0007669"/>
    <property type="project" value="TreeGrafter"/>
</dbReference>
<dbReference type="OrthoDB" id="70225at2157"/>
<dbReference type="InterPro" id="IPR000873">
    <property type="entry name" value="AMP-dep_synth/lig_dom"/>
</dbReference>
<name>A0A8T8K4U4_9EURY</name>
<sequence length="935" mass="106367">MIQGDYVLLSGANGFLGTQIALKLISCDLKIIALVRSRTNQDAETRLKRAWWEFPELLEALKNNQVELISGNVEKNHLGMDETVYQDLALKTNYIIHAAADLRLNAPLDELRKVNVQGTINMLEMAKNCKKDAFKRFSHVSTAYVAGKCEGEVLEDDLSDRCGFSSNYEQSKYEAEKEVIKSGIPYSIFRPGMIVGDSRTGAIKNFNTIYVPLRLYFNGKLKLIPVSPLNKINMVPVDYVSKTIVDLSLKKKAEKLTFHLTAPDESLPSIRELVDFTRQWANEKWNIHLPAPLFLGLPMGAVKKFFDIAGYFLKNQKGFQISVLSHLTPYIKENRRFSRRNTDLLSGPYSLSWKDFMGPLLNYAIYAGFFHRSDRTVHEQIMHRLKSKTFPVTLYDVVNGEFECKNGINIRNKIIKAVQALKYLGITPGDRVALVGYNSTRYLILDVALGLSGVITVPIYYTSPPIEIEEMVKDSGSRILFIGTPDLLKESSKLDLNIPLISFTRDSNSELIKEDIIPWEKFMEMGNHDKKDINAPVDFESAATIRYTSGTTGTPRGVQFNHGNLRWMGEFIASMPPWEDRIKEVSYLSFLPMNHVVEGILGTYSPYYAPAPLKLYFMEEFHDLSQALPRINPTIFFSVPRFYEKLWTKLEENWLGRLYLRIDESLLKSILRRILRRSLLKKSGLKNCAQLIVGSAPVSEKLLYDYRKLGIEIHNAYGLTEAPLITINRWGDNNLETVGKPLPFTKIKIAKDGEIMVKGPQTTSGYFNNDSKFLFQEDWLLTGDYGYLNSDESLVITGRKKEVLINAYGKTINPLKIETRLKSLSGIDEALLIGDSRAYCVALLWSDEFLKPPAQLDDEINELNSNLANPEKVKKWVVLKNDLSIEAGDLTANLKLKRNNIMQRFEKTIENLYHAEESDNKSQDILHMGIANKEF</sequence>
<evidence type="ECO:0000313" key="8">
    <source>
        <dbReference type="EMBL" id="QUH23578.1"/>
    </source>
</evidence>
<dbReference type="GeneID" id="64820558"/>
<accession>A0A8T8K4U4</accession>
<feature type="domain" description="Thioester reductase (TE)" evidence="7">
    <location>
        <begin position="9"/>
        <end position="244"/>
    </location>
</feature>
<evidence type="ECO:0000313" key="9">
    <source>
        <dbReference type="Proteomes" id="UP000681041"/>
    </source>
</evidence>
<evidence type="ECO:0000256" key="3">
    <source>
        <dbReference type="ARBA" id="ARBA00022598"/>
    </source>
</evidence>
<dbReference type="Gene3D" id="3.40.50.12780">
    <property type="entry name" value="N-terminal domain of ligase-like"/>
    <property type="match status" value="1"/>
</dbReference>
<dbReference type="Proteomes" id="UP000681041">
    <property type="component" value="Chromosome"/>
</dbReference>
<dbReference type="SUPFAM" id="SSF56801">
    <property type="entry name" value="Acetyl-CoA synthetase-like"/>
    <property type="match status" value="1"/>
</dbReference>
<reference evidence="8" key="1">
    <citation type="submission" date="2020-07" db="EMBL/GenBank/DDBJ databases">
        <title>Methanobacterium. sp. MethCan genome.</title>
        <authorList>
            <person name="Postec A."/>
            <person name="Quemeneur M."/>
        </authorList>
    </citation>
    <scope>NUCLEOTIDE SEQUENCE</scope>
    <source>
        <strain evidence="8">MethCAN</strain>
    </source>
</reference>
<evidence type="ECO:0000259" key="6">
    <source>
        <dbReference type="Pfam" id="PF00501"/>
    </source>
</evidence>
<dbReference type="InterPro" id="IPR042099">
    <property type="entry name" value="ANL_N_sf"/>
</dbReference>
<gene>
    <name evidence="8" type="ORF">HYG87_07295</name>
</gene>
<dbReference type="InterPro" id="IPR020845">
    <property type="entry name" value="AMP-binding_CS"/>
</dbReference>
<dbReference type="RefSeq" id="WP_211532534.1">
    <property type="nucleotide sequence ID" value="NZ_CP058560.1"/>
</dbReference>
<keyword evidence="2" id="KW-0597">Phosphoprotein</keyword>
<dbReference type="KEGG" id="meme:HYG87_07295"/>
<keyword evidence="4" id="KW-0276">Fatty acid metabolism</keyword>
<proteinExistence type="predicted"/>
<keyword evidence="1" id="KW-0596">Phosphopantetheine</keyword>
<organism evidence="8 9">
    <name type="scientific">Methanobacterium alkalithermotolerans</name>
    <dbReference type="NCBI Taxonomy" id="2731220"/>
    <lineage>
        <taxon>Archaea</taxon>
        <taxon>Methanobacteriati</taxon>
        <taxon>Methanobacteriota</taxon>
        <taxon>Methanomada group</taxon>
        <taxon>Methanobacteria</taxon>
        <taxon>Methanobacteriales</taxon>
        <taxon>Methanobacteriaceae</taxon>
        <taxon>Methanobacterium</taxon>
    </lineage>
</organism>
<dbReference type="InterPro" id="IPR036291">
    <property type="entry name" value="NAD(P)-bd_dom_sf"/>
</dbReference>
<dbReference type="Pfam" id="PF00501">
    <property type="entry name" value="AMP-binding"/>
    <property type="match status" value="1"/>
</dbReference>
<evidence type="ECO:0000256" key="5">
    <source>
        <dbReference type="ARBA" id="ARBA00023098"/>
    </source>
</evidence>
<dbReference type="AlphaFoldDB" id="A0A8T8K4U4"/>
<evidence type="ECO:0000256" key="2">
    <source>
        <dbReference type="ARBA" id="ARBA00022553"/>
    </source>
</evidence>
<keyword evidence="9" id="KW-1185">Reference proteome</keyword>
<evidence type="ECO:0000256" key="1">
    <source>
        <dbReference type="ARBA" id="ARBA00022450"/>
    </source>
</evidence>
<dbReference type="EMBL" id="CP058560">
    <property type="protein sequence ID" value="QUH23578.1"/>
    <property type="molecule type" value="Genomic_DNA"/>
</dbReference>
<dbReference type="Gene3D" id="3.40.50.720">
    <property type="entry name" value="NAD(P)-binding Rossmann-like Domain"/>
    <property type="match status" value="1"/>
</dbReference>
<dbReference type="PANTHER" id="PTHR43272:SF32">
    <property type="entry name" value="AMP-DEPENDENT SYNTHETASE_LIGASE DOMAIN-CONTAINING PROTEIN"/>
    <property type="match status" value="1"/>
</dbReference>
<keyword evidence="5" id="KW-0443">Lipid metabolism</keyword>
<dbReference type="GO" id="GO:0016020">
    <property type="term" value="C:membrane"/>
    <property type="evidence" value="ECO:0007669"/>
    <property type="project" value="TreeGrafter"/>
</dbReference>
<keyword evidence="3" id="KW-0436">Ligase</keyword>
<feature type="domain" description="AMP-dependent synthetase/ligase" evidence="6">
    <location>
        <begin position="419"/>
        <end position="767"/>
    </location>
</feature>
<dbReference type="Pfam" id="PF07993">
    <property type="entry name" value="NAD_binding_4"/>
    <property type="match status" value="1"/>
</dbReference>
<evidence type="ECO:0000259" key="7">
    <source>
        <dbReference type="Pfam" id="PF07993"/>
    </source>
</evidence>
<dbReference type="Pfam" id="PF23562">
    <property type="entry name" value="AMP-binding_C_3"/>
    <property type="match status" value="1"/>
</dbReference>
<dbReference type="CDD" id="cd05263">
    <property type="entry name" value="MupV_like_SDR_e"/>
    <property type="match status" value="1"/>
</dbReference>
<dbReference type="InterPro" id="IPR013120">
    <property type="entry name" value="FAR_NAD-bd"/>
</dbReference>
<dbReference type="SUPFAM" id="SSF51735">
    <property type="entry name" value="NAD(P)-binding Rossmann-fold domains"/>
    <property type="match status" value="1"/>
</dbReference>
<evidence type="ECO:0000256" key="4">
    <source>
        <dbReference type="ARBA" id="ARBA00022832"/>
    </source>
</evidence>
<protein>
    <submittedName>
        <fullName evidence="8">AMP-binding protein</fullName>
    </submittedName>
</protein>
<dbReference type="PANTHER" id="PTHR43272">
    <property type="entry name" value="LONG-CHAIN-FATTY-ACID--COA LIGASE"/>
    <property type="match status" value="1"/>
</dbReference>